<dbReference type="EMBL" id="OX365879">
    <property type="protein sequence ID" value="CAI4043374.1"/>
    <property type="molecule type" value="Genomic_DNA"/>
</dbReference>
<dbReference type="GO" id="GO:0008233">
    <property type="term" value="F:peptidase activity"/>
    <property type="evidence" value="ECO:0007669"/>
    <property type="project" value="UniProtKB-KW"/>
</dbReference>
<feature type="compositionally biased region" description="Basic and acidic residues" evidence="1">
    <location>
        <begin position="338"/>
        <end position="347"/>
    </location>
</feature>
<feature type="region of interest" description="Disordered" evidence="1">
    <location>
        <begin position="459"/>
        <end position="486"/>
    </location>
</feature>
<reference evidence="2" key="1">
    <citation type="submission" date="2022-10" db="EMBL/GenBank/DDBJ databases">
        <authorList>
            <person name="Bize A."/>
        </authorList>
    </citation>
    <scope>NUCLEOTIDE SEQUENCE [LARGE SCALE GENOMIC DNA]</scope>
</reference>
<evidence type="ECO:0000313" key="2">
    <source>
        <dbReference type="EMBL" id="CAI4043374.1"/>
    </source>
</evidence>
<sequence length="486" mass="52647">MVSEKPWSQFKESDYTDEQYRRACLYCEPDCDSTAKQCCKLPVREPDGTLNKNGVVAAWAALRGARGGVKGLSGTAAAILKNKIRKLYKEAGLEIPEEMKASQPPPMSPGAKGTIWKAGIHGVWVDNKPTRVFAPQYTIPETYELWNKAIEENGGITLGIDHIPEELKKQYPILVKLLEAGELDPHNVGRILEIQTDGEAIYATRSEHTNPLVAELHARGELPAFSVVAPFTASPCETGKADLVLDRFTGIKRTDYVNEGGCVDCKVGALPENMILTARLSTEDSNMTDGNTGTEGQEGNPDPAAGAAGEGEGNPEGNPGMQANPAGAGEDEGEGGGQEEKNKKEEFPGAARLAKVEKGLADIGKAFSEFMDSFQEKGIEASLPPEYKEKLDKIDNLEIEAKKAPIAFAVDKAIEAGKVLPVDREMMISAALADEKHDIEKFKTMLANRPVIVDINERSRGEGFGGEPEDVLDIDSFRKSRKSEGY</sequence>
<organism evidence="2 3">
    <name type="scientific">uncultured archaeal virus</name>
    <dbReference type="NCBI Taxonomy" id="1960247"/>
    <lineage>
        <taxon>Viruses</taxon>
        <taxon>environmental samples</taxon>
    </lineage>
</organism>
<feature type="region of interest" description="Disordered" evidence="1">
    <location>
        <begin position="279"/>
        <end position="350"/>
    </location>
</feature>
<keyword evidence="3" id="KW-1185">Reference proteome</keyword>
<evidence type="ECO:0000313" key="3">
    <source>
        <dbReference type="Proteomes" id="UP001531446"/>
    </source>
</evidence>
<feature type="compositionally biased region" description="Basic and acidic residues" evidence="1">
    <location>
        <begin position="475"/>
        <end position="486"/>
    </location>
</feature>
<keyword evidence="2" id="KW-0645">Protease</keyword>
<keyword evidence="2" id="KW-0378">Hydrolase</keyword>
<protein>
    <submittedName>
        <fullName evidence="2">Prohead maturation protease</fullName>
    </submittedName>
</protein>
<dbReference type="Proteomes" id="UP001531446">
    <property type="component" value="Segment"/>
</dbReference>
<feature type="compositionally biased region" description="Low complexity" evidence="1">
    <location>
        <begin position="298"/>
        <end position="307"/>
    </location>
</feature>
<evidence type="ECO:0000256" key="1">
    <source>
        <dbReference type="SAM" id="MobiDB-lite"/>
    </source>
</evidence>
<feature type="compositionally biased region" description="Polar residues" evidence="1">
    <location>
        <begin position="279"/>
        <end position="297"/>
    </location>
</feature>
<dbReference type="GO" id="GO:0006508">
    <property type="term" value="P:proteolysis"/>
    <property type="evidence" value="ECO:0007669"/>
    <property type="project" value="UniProtKB-KW"/>
</dbReference>
<gene>
    <name evidence="2" type="ORF">CTG158_LOCUS10</name>
</gene>
<accession>A0ABM9HVG4</accession>
<name>A0ABM9HVG4_9VIRU</name>
<proteinExistence type="predicted"/>